<evidence type="ECO:0000256" key="2">
    <source>
        <dbReference type="ARBA" id="ARBA00022737"/>
    </source>
</evidence>
<accession>A0ABU8I1G1</accession>
<name>A0ABU8I1G1_9SPHI</name>
<dbReference type="Gene3D" id="2.160.20.10">
    <property type="entry name" value="Single-stranded right-handed beta-helix, Pectin lyase-like"/>
    <property type="match status" value="1"/>
</dbReference>
<dbReference type="InterPro" id="IPR051550">
    <property type="entry name" value="SCF-Subunits/Alg-Epimerases"/>
</dbReference>
<comment type="caution">
    <text evidence="5">The sequence shown here is derived from an EMBL/GenBank/DDBJ whole genome shotgun (WGS) entry which is preliminary data.</text>
</comment>
<dbReference type="InterPro" id="IPR006633">
    <property type="entry name" value="Carb-bd_sugar_hydrolysis-dom"/>
</dbReference>
<dbReference type="PANTHER" id="PTHR22990">
    <property type="entry name" value="F-BOX ONLY PROTEIN"/>
    <property type="match status" value="1"/>
</dbReference>
<keyword evidence="3" id="KW-0833">Ubl conjugation pathway</keyword>
<dbReference type="SUPFAM" id="SSF51126">
    <property type="entry name" value="Pectin lyase-like"/>
    <property type="match status" value="1"/>
</dbReference>
<dbReference type="EMBL" id="JAYLLN010000001">
    <property type="protein sequence ID" value="MEI5983382.1"/>
    <property type="molecule type" value="Genomic_DNA"/>
</dbReference>
<evidence type="ECO:0000256" key="1">
    <source>
        <dbReference type="ARBA" id="ARBA00004906"/>
    </source>
</evidence>
<dbReference type="NCBIfam" id="TIGR04247">
    <property type="entry name" value="NosD_copper_fam"/>
    <property type="match status" value="1"/>
</dbReference>
<dbReference type="InterPro" id="IPR006626">
    <property type="entry name" value="PbH1"/>
</dbReference>
<proteinExistence type="predicted"/>
<keyword evidence="6" id="KW-1185">Reference proteome</keyword>
<dbReference type="SMART" id="SM00722">
    <property type="entry name" value="CASH"/>
    <property type="match status" value="2"/>
</dbReference>
<feature type="domain" description="Carbohydrate-binding/sugar hydrolysis" evidence="4">
    <location>
        <begin position="210"/>
        <end position="348"/>
    </location>
</feature>
<dbReference type="RefSeq" id="WP_336557016.1">
    <property type="nucleotide sequence ID" value="NZ_JAYLLN010000001.1"/>
</dbReference>
<dbReference type="InterPro" id="IPR022441">
    <property type="entry name" value="Para_beta_helix_rpt-2"/>
</dbReference>
<dbReference type="PANTHER" id="PTHR22990:SF15">
    <property type="entry name" value="F-BOX ONLY PROTEIN 10"/>
    <property type="match status" value="1"/>
</dbReference>
<dbReference type="InterPro" id="IPR012334">
    <property type="entry name" value="Pectin_lyas_fold"/>
</dbReference>
<reference evidence="5 6" key="1">
    <citation type="submission" date="2024-01" db="EMBL/GenBank/DDBJ databases">
        <title>Sphingobacterium tenebrionis sp. nov., a novel endophyte isolated from tenebrio molitor intestines.</title>
        <authorList>
            <person name="Zhang C."/>
        </authorList>
    </citation>
    <scope>NUCLEOTIDE SEQUENCE [LARGE SCALE GENOMIC DNA]</scope>
    <source>
        <strain evidence="5 6">PU5-4</strain>
    </source>
</reference>
<dbReference type="NCBIfam" id="TIGR03804">
    <property type="entry name" value="para_beta_helix"/>
    <property type="match status" value="1"/>
</dbReference>
<dbReference type="Proteomes" id="UP001363035">
    <property type="component" value="Unassembled WGS sequence"/>
</dbReference>
<dbReference type="InterPro" id="IPR026464">
    <property type="entry name" value="NosD_copper_fam"/>
</dbReference>
<dbReference type="InterPro" id="IPR011050">
    <property type="entry name" value="Pectin_lyase_fold/virulence"/>
</dbReference>
<feature type="domain" description="Carbohydrate-binding/sugar hydrolysis" evidence="4">
    <location>
        <begin position="47"/>
        <end position="181"/>
    </location>
</feature>
<evidence type="ECO:0000313" key="5">
    <source>
        <dbReference type="EMBL" id="MEI5983382.1"/>
    </source>
</evidence>
<keyword evidence="2" id="KW-0677">Repeat</keyword>
<protein>
    <submittedName>
        <fullName evidence="5">Nitrous oxide reductase family maturation protein NosD</fullName>
    </submittedName>
</protein>
<dbReference type="Pfam" id="PF05048">
    <property type="entry name" value="NosD"/>
    <property type="match status" value="1"/>
</dbReference>
<sequence length="405" mass="45729">MICLFMVVDMLHATTIKIGKDQAVKTIKQGIEMAKAGDTVLVKAGLYKEGNIIVDKAITLLGEGRPTLDAEKKHEPLSVKSPHVTIKGFEIKNSGHSSMNDIAGIKIYNTHHVKVIDNILIDNFFGIYSQNSKHLEILDNKIEAYGTAEQLIGNGIHGWKSDSLHIERNTVTGHRDGIYLEFVTHTHVLNTISEKNLRYGLHFMFSHDNSYVGNTFRANGAGVAVMYTKNVHMENNLFEENWGDASYGILLKDISDSQIINNKFDRNTTGIFMEGSNRIHIDNNNFIGNGWGIKIQASCMDNTFKDNNFMQNTFDVATNGTLTLNNFTQNYWDKYEGYDLDRDGIGDVPFRPVSLFSMLVERYPSVMLLFRSFMVTLFDRSEKLLPSLTPEGLKDEQPRMKSVKV</sequence>
<evidence type="ECO:0000313" key="6">
    <source>
        <dbReference type="Proteomes" id="UP001363035"/>
    </source>
</evidence>
<gene>
    <name evidence="5" type="ORF">VJ786_00570</name>
</gene>
<organism evidence="5 6">
    <name type="scientific">Sphingobacterium tenebrionis</name>
    <dbReference type="NCBI Taxonomy" id="3111775"/>
    <lineage>
        <taxon>Bacteria</taxon>
        <taxon>Pseudomonadati</taxon>
        <taxon>Bacteroidota</taxon>
        <taxon>Sphingobacteriia</taxon>
        <taxon>Sphingobacteriales</taxon>
        <taxon>Sphingobacteriaceae</taxon>
        <taxon>Sphingobacterium</taxon>
    </lineage>
</organism>
<evidence type="ECO:0000256" key="3">
    <source>
        <dbReference type="ARBA" id="ARBA00022786"/>
    </source>
</evidence>
<dbReference type="SMART" id="SM00710">
    <property type="entry name" value="PbH1"/>
    <property type="match status" value="8"/>
</dbReference>
<dbReference type="InterPro" id="IPR007742">
    <property type="entry name" value="NosD_dom"/>
</dbReference>
<evidence type="ECO:0000259" key="4">
    <source>
        <dbReference type="SMART" id="SM00722"/>
    </source>
</evidence>
<comment type="pathway">
    <text evidence="1">Protein modification; protein ubiquitination.</text>
</comment>